<gene>
    <name evidence="1" type="ORF">WCV66_09500</name>
</gene>
<evidence type="ECO:0000313" key="1">
    <source>
        <dbReference type="EMBL" id="WXB90408.1"/>
    </source>
</evidence>
<dbReference type="RefSeq" id="WP_338788794.1">
    <property type="nucleotide sequence ID" value="NZ_CP147403.1"/>
</dbReference>
<dbReference type="EMBL" id="CP147403">
    <property type="protein sequence ID" value="WXB90408.1"/>
    <property type="molecule type" value="Genomic_DNA"/>
</dbReference>
<accession>A0ABZ2MYF0</accession>
<evidence type="ECO:0000313" key="2">
    <source>
        <dbReference type="Proteomes" id="UP001368328"/>
    </source>
</evidence>
<organism evidence="1 2">
    <name type="scientific">Metabacillus rhizosphaerae</name>
    <dbReference type="NCBI Taxonomy" id="3117747"/>
    <lineage>
        <taxon>Bacteria</taxon>
        <taxon>Bacillati</taxon>
        <taxon>Bacillota</taxon>
        <taxon>Bacilli</taxon>
        <taxon>Bacillales</taxon>
        <taxon>Bacillaceae</taxon>
        <taxon>Metabacillus</taxon>
    </lineage>
</organism>
<proteinExistence type="predicted"/>
<protein>
    <submittedName>
        <fullName evidence="1">Uncharacterized protein</fullName>
    </submittedName>
</protein>
<name>A0ABZ2MYF0_9BACI</name>
<keyword evidence="2" id="KW-1185">Reference proteome</keyword>
<reference evidence="1 2" key="1">
    <citation type="submission" date="2024-02" db="EMBL/GenBank/DDBJ databases">
        <title>Seven novel Bacillus-like species.</title>
        <authorList>
            <person name="Liu G."/>
        </authorList>
    </citation>
    <scope>NUCLEOTIDE SEQUENCE [LARGE SCALE GENOMIC DNA]</scope>
    <source>
        <strain evidence="1 2">FJAT-53654</strain>
    </source>
</reference>
<sequence>MNDRNCGVCNNEVSIHEEQIGRRENNGDITPYHMSCESKARKLEPCEDCGLHRIFCNECKE</sequence>
<dbReference type="Proteomes" id="UP001368328">
    <property type="component" value="Chromosome"/>
</dbReference>